<accession>W6SJ01</accession>
<dbReference type="PANTHER" id="PTHR43343:SF3">
    <property type="entry name" value="PROTEASE DO-LIKE 8, CHLOROPLASTIC"/>
    <property type="match status" value="1"/>
</dbReference>
<dbReference type="HOGENOM" id="CLU_820624_0_0_9"/>
<feature type="domain" description="PDZ" evidence="5">
    <location>
        <begin position="267"/>
        <end position="333"/>
    </location>
</feature>
<name>W6SJ01_9CLOT</name>
<sequence length="338" mass="38299">MKKERFDDEKKGFIHYELNKRRKATKVIVKYSNVVFISVAINILCIFLYHQFILVKYRQQNSSKILDIQNNAVEQIFWNISPYVLSVSDENNENSTMGILYKRGGYVLTTYSNIKDDESIVINDDGVSMNGKVIGKDDKVDIAVIKIEGESSLSGYNEGLPILKKGDTIYGFYDEEFKKQVSIGSIMEIFSKDNVYHIKNNITNVGDVGVFINNKSEIVGIKNSKDSSDIIYIGDIINSAEGIIRDYEGKSSNMGLVGRDTTEEDEVDKGAYIINVSGVYKNSGLMPGDIVISVNGKKIDNYKTFEEFMEKNYFNSKIKCNIVRDRKIIEFTIENNIG</sequence>
<evidence type="ECO:0000256" key="3">
    <source>
        <dbReference type="ARBA" id="ARBA00022801"/>
    </source>
</evidence>
<protein>
    <submittedName>
        <fullName evidence="6">Putative membrane protein</fullName>
    </submittedName>
</protein>
<dbReference type="Gene3D" id="2.40.10.10">
    <property type="entry name" value="Trypsin-like serine proteases"/>
    <property type="match status" value="1"/>
</dbReference>
<dbReference type="Pfam" id="PF13180">
    <property type="entry name" value="PDZ_2"/>
    <property type="match status" value="1"/>
</dbReference>
<dbReference type="eggNOG" id="COG0265">
    <property type="taxonomic scope" value="Bacteria"/>
</dbReference>
<dbReference type="AlphaFoldDB" id="W6SJ01"/>
<comment type="similarity">
    <text evidence="1">Belongs to the peptidase S1C family.</text>
</comment>
<evidence type="ECO:0000313" key="7">
    <source>
        <dbReference type="Proteomes" id="UP000019426"/>
    </source>
</evidence>
<organism evidence="6 7">
    <name type="scientific">Clostridium bornimense</name>
    <dbReference type="NCBI Taxonomy" id="1216932"/>
    <lineage>
        <taxon>Bacteria</taxon>
        <taxon>Bacillati</taxon>
        <taxon>Bacillota</taxon>
        <taxon>Clostridia</taxon>
        <taxon>Eubacteriales</taxon>
        <taxon>Clostridiaceae</taxon>
        <taxon>Clostridium</taxon>
    </lineage>
</organism>
<dbReference type="Proteomes" id="UP000019426">
    <property type="component" value="Chromosome M2/40_rep1"/>
</dbReference>
<dbReference type="InterPro" id="IPR009003">
    <property type="entry name" value="Peptidase_S1_PA"/>
</dbReference>
<dbReference type="InterPro" id="IPR051201">
    <property type="entry name" value="Chloro_Bact_Ser_Proteases"/>
</dbReference>
<evidence type="ECO:0000259" key="5">
    <source>
        <dbReference type="Pfam" id="PF13180"/>
    </source>
</evidence>
<dbReference type="InterPro" id="IPR001940">
    <property type="entry name" value="Peptidase_S1C"/>
</dbReference>
<dbReference type="GO" id="GO:0004252">
    <property type="term" value="F:serine-type endopeptidase activity"/>
    <property type="evidence" value="ECO:0007669"/>
    <property type="project" value="InterPro"/>
</dbReference>
<dbReference type="SUPFAM" id="SSF50494">
    <property type="entry name" value="Trypsin-like serine proteases"/>
    <property type="match status" value="1"/>
</dbReference>
<evidence type="ECO:0000256" key="4">
    <source>
        <dbReference type="SAM" id="Phobius"/>
    </source>
</evidence>
<gene>
    <name evidence="6" type="ORF">CM240_2530</name>
</gene>
<evidence type="ECO:0000313" key="6">
    <source>
        <dbReference type="EMBL" id="CDM69655.1"/>
    </source>
</evidence>
<dbReference type="GO" id="GO:0006508">
    <property type="term" value="P:proteolysis"/>
    <property type="evidence" value="ECO:0007669"/>
    <property type="project" value="UniProtKB-KW"/>
</dbReference>
<dbReference type="Gene3D" id="2.30.42.10">
    <property type="match status" value="1"/>
</dbReference>
<dbReference type="InterPro" id="IPR043504">
    <property type="entry name" value="Peptidase_S1_PA_chymotrypsin"/>
</dbReference>
<keyword evidence="4" id="KW-1133">Transmembrane helix</keyword>
<dbReference type="SUPFAM" id="SSF50156">
    <property type="entry name" value="PDZ domain-like"/>
    <property type="match status" value="1"/>
</dbReference>
<reference evidence="6 7" key="1">
    <citation type="submission" date="2013-11" db="EMBL/GenBank/DDBJ databases">
        <title>Complete genome sequence of Clostridum sp. M2/40.</title>
        <authorList>
            <person name="Wibberg D."/>
            <person name="Puehler A."/>
            <person name="Schlueter A."/>
        </authorList>
    </citation>
    <scope>NUCLEOTIDE SEQUENCE [LARGE SCALE GENOMIC DNA]</scope>
    <source>
        <strain evidence="7">M2/40</strain>
    </source>
</reference>
<keyword evidence="4" id="KW-0472">Membrane</keyword>
<dbReference type="STRING" id="1216932.CM240_2530"/>
<dbReference type="InterPro" id="IPR036034">
    <property type="entry name" value="PDZ_sf"/>
</dbReference>
<evidence type="ECO:0000256" key="1">
    <source>
        <dbReference type="ARBA" id="ARBA00010541"/>
    </source>
</evidence>
<keyword evidence="3" id="KW-0378">Hydrolase</keyword>
<dbReference type="KEGG" id="clt:CM240_2530"/>
<dbReference type="InterPro" id="IPR001478">
    <property type="entry name" value="PDZ"/>
</dbReference>
<dbReference type="PATRIC" id="fig|1216932.3.peg.2499"/>
<dbReference type="OrthoDB" id="9758917at2"/>
<dbReference type="EMBL" id="HG917868">
    <property type="protein sequence ID" value="CDM69655.1"/>
    <property type="molecule type" value="Genomic_DNA"/>
</dbReference>
<dbReference type="PRINTS" id="PR00834">
    <property type="entry name" value="PROTEASES2C"/>
</dbReference>
<feature type="transmembrane region" description="Helical" evidence="4">
    <location>
        <begin position="28"/>
        <end position="49"/>
    </location>
</feature>
<dbReference type="RefSeq" id="WP_044039450.1">
    <property type="nucleotide sequence ID" value="NZ_HG917868.1"/>
</dbReference>
<dbReference type="PANTHER" id="PTHR43343">
    <property type="entry name" value="PEPTIDASE S12"/>
    <property type="match status" value="1"/>
</dbReference>
<evidence type="ECO:0000256" key="2">
    <source>
        <dbReference type="ARBA" id="ARBA00022670"/>
    </source>
</evidence>
<keyword evidence="4" id="KW-0812">Transmembrane</keyword>
<keyword evidence="2" id="KW-0645">Protease</keyword>
<proteinExistence type="inferred from homology"/>
<keyword evidence="7" id="KW-1185">Reference proteome</keyword>